<proteinExistence type="predicted"/>
<reference evidence="2" key="1">
    <citation type="journal article" date="2008" name="Nat. Genet.">
        <title>The Pristionchus pacificus genome provides a unique perspective on nematode lifestyle and parasitism.</title>
        <authorList>
            <person name="Dieterich C."/>
            <person name="Clifton S.W."/>
            <person name="Schuster L.N."/>
            <person name="Chinwalla A."/>
            <person name="Delehaunty K."/>
            <person name="Dinkelacker I."/>
            <person name="Fulton L."/>
            <person name="Fulton R."/>
            <person name="Godfrey J."/>
            <person name="Minx P."/>
            <person name="Mitreva M."/>
            <person name="Roeseler W."/>
            <person name="Tian H."/>
            <person name="Witte H."/>
            <person name="Yang S.P."/>
            <person name="Wilson R.K."/>
            <person name="Sommer R.J."/>
        </authorList>
    </citation>
    <scope>NUCLEOTIDE SEQUENCE [LARGE SCALE GENOMIC DNA]</scope>
    <source>
        <strain evidence="2">PS312</strain>
    </source>
</reference>
<gene>
    <name evidence="1" type="primary">WBGene00098710</name>
</gene>
<name>A0A2A6B638_PRIPA</name>
<protein>
    <submittedName>
        <fullName evidence="1">Uncharacterized protein</fullName>
    </submittedName>
</protein>
<dbReference type="AlphaFoldDB" id="A0A2A6B638"/>
<dbReference type="Proteomes" id="UP000005239">
    <property type="component" value="Unassembled WGS sequence"/>
</dbReference>
<sequence length="307" mass="34698">MIEEMFDGVSLSDSEEDDDDECVGSKCGAAAHAIIIALEELMKRPEMLNETWTIKTPCQYIANGIEMGDNVASECETCRDEGNIEDLARLREILGRFPSPIVIELQWMPMEKAHRLAVESIRQMPNSKVVRGMFNVFEEDESNENRSIIHTMIVRRHLRIDLPVNNNPNESRMHGIGVHFKSMRAWDKTATFQGTTCGAAAHGVILALEELLRHPDDLDTNWMVETRCRYLVDAIQLGSTVASRCGSCRNNGNPEQAAVVRRLLERFPRPVQIYVHVERDETARRLAHMGIRRLYGTGDSDCSDGET</sequence>
<dbReference type="EnsemblMetazoa" id="PPA09156.1">
    <property type="protein sequence ID" value="PPA09156.1"/>
    <property type="gene ID" value="WBGene00098710"/>
</dbReference>
<evidence type="ECO:0000313" key="2">
    <source>
        <dbReference type="Proteomes" id="UP000005239"/>
    </source>
</evidence>
<accession>A0A8R1U8F4</accession>
<evidence type="ECO:0000313" key="1">
    <source>
        <dbReference type="EnsemblMetazoa" id="PPA09156.1"/>
    </source>
</evidence>
<keyword evidence="2" id="KW-1185">Reference proteome</keyword>
<organism evidence="1 2">
    <name type="scientific">Pristionchus pacificus</name>
    <name type="common">Parasitic nematode worm</name>
    <dbReference type="NCBI Taxonomy" id="54126"/>
    <lineage>
        <taxon>Eukaryota</taxon>
        <taxon>Metazoa</taxon>
        <taxon>Ecdysozoa</taxon>
        <taxon>Nematoda</taxon>
        <taxon>Chromadorea</taxon>
        <taxon>Rhabditida</taxon>
        <taxon>Rhabditina</taxon>
        <taxon>Diplogasteromorpha</taxon>
        <taxon>Diplogasteroidea</taxon>
        <taxon>Neodiplogasteridae</taxon>
        <taxon>Pristionchus</taxon>
    </lineage>
</organism>
<reference evidence="1" key="2">
    <citation type="submission" date="2022-06" db="UniProtKB">
        <authorList>
            <consortium name="EnsemblMetazoa"/>
        </authorList>
    </citation>
    <scope>IDENTIFICATION</scope>
    <source>
        <strain evidence="1">PS312</strain>
    </source>
</reference>
<accession>A0A2A6B638</accession>